<reference evidence="1 2" key="1">
    <citation type="submission" date="2020-08" db="EMBL/GenBank/DDBJ databases">
        <title>Bridging the membrane lipid divide: bacteria of the FCB group superphylum have the potential to synthesize archaeal ether lipids.</title>
        <authorList>
            <person name="Villanueva L."/>
            <person name="Von Meijenfeldt F.A.B."/>
            <person name="Westbye A.B."/>
            <person name="Yadav S."/>
            <person name="Hopmans E.C."/>
            <person name="Dutilh B.E."/>
            <person name="Sinninghe Damste J.S."/>
        </authorList>
    </citation>
    <scope>NUCLEOTIDE SEQUENCE [LARGE SCALE GENOMIC DNA]</scope>
    <source>
        <strain evidence="1">NIOZ-UU17</strain>
    </source>
</reference>
<gene>
    <name evidence="1" type="ORF">H8D96_14450</name>
</gene>
<name>A0A8J6P3U1_9BACT</name>
<dbReference type="EMBL" id="JACNIG010000270">
    <property type="protein sequence ID" value="MBC8433106.1"/>
    <property type="molecule type" value="Genomic_DNA"/>
</dbReference>
<evidence type="ECO:0000313" key="1">
    <source>
        <dbReference type="EMBL" id="MBC8433106.1"/>
    </source>
</evidence>
<proteinExistence type="predicted"/>
<organism evidence="1 2">
    <name type="scientific">Candidatus Desulfatibia vada</name>
    <dbReference type="NCBI Taxonomy" id="2841696"/>
    <lineage>
        <taxon>Bacteria</taxon>
        <taxon>Pseudomonadati</taxon>
        <taxon>Thermodesulfobacteriota</taxon>
        <taxon>Desulfobacteria</taxon>
        <taxon>Desulfobacterales</taxon>
        <taxon>Desulfobacterales incertae sedis</taxon>
        <taxon>Candidatus Desulfatibia</taxon>
    </lineage>
</organism>
<accession>A0A8J6P3U1</accession>
<dbReference type="AlphaFoldDB" id="A0A8J6P3U1"/>
<dbReference type="Proteomes" id="UP000605201">
    <property type="component" value="Unassembled WGS sequence"/>
</dbReference>
<evidence type="ECO:0000313" key="2">
    <source>
        <dbReference type="Proteomes" id="UP000605201"/>
    </source>
</evidence>
<sequence length="80" mass="9129">MLMRLIDVLCERGLMAQSCKKCGFFVNTPSASTGHIGYCLFFRIEQMEKTGQKFRIKVSEEDKLAETCEGFFNIADCFKS</sequence>
<comment type="caution">
    <text evidence="1">The sequence shown here is derived from an EMBL/GenBank/DDBJ whole genome shotgun (WGS) entry which is preliminary data.</text>
</comment>
<protein>
    <submittedName>
        <fullName evidence="1">Uncharacterized protein</fullName>
    </submittedName>
</protein>